<reference evidence="1 2" key="1">
    <citation type="journal article" date="2017" name="Int. J. Syst. Evol. Microbiol.">
        <title>Solibacillus kalamii sp. nov., isolated from a high-efficiency particulate arrestance filter system used in the International Space Station.</title>
        <authorList>
            <person name="Checinska Sielaff A."/>
            <person name="Kumar R.M."/>
            <person name="Pal D."/>
            <person name="Mayilraj S."/>
            <person name="Venkateswaran K."/>
        </authorList>
    </citation>
    <scope>NUCLEOTIDE SEQUENCE [LARGE SCALE GENOMIC DNA]</scope>
    <source>
        <strain evidence="1 2">ISSFR-015</strain>
    </source>
</reference>
<accession>A0ABX3ZEX1</accession>
<dbReference type="RefSeq" id="WP_087618095.1">
    <property type="nucleotide sequence ID" value="NZ_JAFBEY010000008.1"/>
</dbReference>
<proteinExistence type="predicted"/>
<dbReference type="SUPFAM" id="SSF55486">
    <property type="entry name" value="Metalloproteases ('zincins'), catalytic domain"/>
    <property type="match status" value="1"/>
</dbReference>
<evidence type="ECO:0000313" key="1">
    <source>
        <dbReference type="EMBL" id="OUZ38039.1"/>
    </source>
</evidence>
<dbReference type="Gene3D" id="1.10.1370.30">
    <property type="match status" value="1"/>
</dbReference>
<gene>
    <name evidence="1" type="ORF">CBM15_14750</name>
</gene>
<protein>
    <submittedName>
        <fullName evidence="1">Oligoendopeptidase F</fullName>
    </submittedName>
</protein>
<dbReference type="Proteomes" id="UP000196594">
    <property type="component" value="Unassembled WGS sequence"/>
</dbReference>
<organism evidence="1 2">
    <name type="scientific">Solibacillus kalamii</name>
    <dbReference type="NCBI Taxonomy" id="1748298"/>
    <lineage>
        <taxon>Bacteria</taxon>
        <taxon>Bacillati</taxon>
        <taxon>Bacillota</taxon>
        <taxon>Bacilli</taxon>
        <taxon>Bacillales</taxon>
        <taxon>Caryophanaceae</taxon>
        <taxon>Solibacillus</taxon>
    </lineage>
</organism>
<keyword evidence="2" id="KW-1185">Reference proteome</keyword>
<dbReference type="InterPro" id="IPR011976">
    <property type="entry name" value="Pept_M3B_oligopep-rel"/>
</dbReference>
<dbReference type="CDD" id="cd09606">
    <property type="entry name" value="M3B_PepF"/>
    <property type="match status" value="1"/>
</dbReference>
<evidence type="ECO:0000313" key="2">
    <source>
        <dbReference type="Proteomes" id="UP000196594"/>
    </source>
</evidence>
<name>A0ABX3ZEX1_9BACL</name>
<comment type="caution">
    <text evidence="1">The sequence shown here is derived from an EMBL/GenBank/DDBJ whole genome shotgun (WGS) entry which is preliminary data.</text>
</comment>
<sequence>MSLVTFKDFDYKRPDLEQMKEQTAALLEEFKAATTVDEQSEVIEKLNAIRNTFSTMANIVYVRASIDTNDEYYQKERDYFDEVSPMADELVFNYYTELVKSPFRAQLEEKWGTQLFALAENLLKGFSPAVIELMQKENRLTSEYSKLVASAQIEFDGKTLTLAQLGPYAESTERNARKAARKATADFYASNKEKFDQIYDDLVKLRHEIATKLGFKNYVELGYVNMNRIDYNAEMVAKFREQVRENIVPLATKLYERQAERIGVEDFKFYDEGLTFLTGNAVPQGDPQWIIDNGKKMYEELSKETGEFFNYMIEHDLMDLVAKKGKESGGYCTFIEDYESPFIFSNFNGTSGDIDVLTHEAGHAFQVYSSRNIGIPEYLWPTYESAEIHSMSMEFFTWPWMELFFKHQTDKYKFSHLSSGLLFLPYGVAVDEFQHVVYENPQMTPAERNAAWKEIEAKYLPHRDYDGHDYLESGAFWQRQGHIYSSPFYYIDYTLAQICAFQFWKRSREDFDGAWKDYLHLCSLGGSFAFTKLVEEAGLISPFDDGCVESVVGTIEDYLNSIDDKKL</sequence>
<dbReference type="NCBIfam" id="TIGR02289">
    <property type="entry name" value="M3_not_pepF"/>
    <property type="match status" value="1"/>
</dbReference>
<dbReference type="EMBL" id="NHNT01000011">
    <property type="protein sequence ID" value="OUZ38039.1"/>
    <property type="molecule type" value="Genomic_DNA"/>
</dbReference>